<sequence>MHDQTLFATFNFVYGHTLKNFDHLFIHTLAQYHLSFDQYQILHELAIGPRRNVTSLSLARSVTKPAVSRQIRVLCNLQYITRHPDARDHRRQSLELLPLGAQVEHDATLAIHREFHRWQQTLGTAKLQELLVLLNEFGTVLAK</sequence>
<dbReference type="PROSITE" id="PS50995">
    <property type="entry name" value="HTH_MARR_2"/>
    <property type="match status" value="1"/>
</dbReference>
<proteinExistence type="predicted"/>
<evidence type="ECO:0000313" key="2">
    <source>
        <dbReference type="EMBL" id="MFD1484579.1"/>
    </source>
</evidence>
<accession>A0ABW4E6Z9</accession>
<dbReference type="Pfam" id="PF12802">
    <property type="entry name" value="MarR_2"/>
    <property type="match status" value="1"/>
</dbReference>
<dbReference type="RefSeq" id="WP_125751016.1">
    <property type="nucleotide sequence ID" value="NZ_JBHTON010000014.1"/>
</dbReference>
<dbReference type="SUPFAM" id="SSF46785">
    <property type="entry name" value="Winged helix' DNA-binding domain"/>
    <property type="match status" value="1"/>
</dbReference>
<dbReference type="EMBL" id="JBHTON010000014">
    <property type="protein sequence ID" value="MFD1484579.1"/>
    <property type="molecule type" value="Genomic_DNA"/>
</dbReference>
<dbReference type="SMART" id="SM00347">
    <property type="entry name" value="HTH_MARR"/>
    <property type="match status" value="1"/>
</dbReference>
<dbReference type="Gene3D" id="1.10.10.10">
    <property type="entry name" value="Winged helix-like DNA-binding domain superfamily/Winged helix DNA-binding domain"/>
    <property type="match status" value="1"/>
</dbReference>
<dbReference type="Proteomes" id="UP001597252">
    <property type="component" value="Unassembled WGS sequence"/>
</dbReference>
<dbReference type="InterPro" id="IPR036390">
    <property type="entry name" value="WH_DNA-bd_sf"/>
</dbReference>
<evidence type="ECO:0000313" key="3">
    <source>
        <dbReference type="Proteomes" id="UP001597252"/>
    </source>
</evidence>
<dbReference type="InterPro" id="IPR036388">
    <property type="entry name" value="WH-like_DNA-bd_sf"/>
</dbReference>
<organism evidence="2 3">
    <name type="scientific">Lacticaseibacillus baoqingensis</name>
    <dbReference type="NCBI Taxonomy" id="2486013"/>
    <lineage>
        <taxon>Bacteria</taxon>
        <taxon>Bacillati</taxon>
        <taxon>Bacillota</taxon>
        <taxon>Bacilli</taxon>
        <taxon>Lactobacillales</taxon>
        <taxon>Lactobacillaceae</taxon>
        <taxon>Lacticaseibacillus</taxon>
    </lineage>
</organism>
<evidence type="ECO:0000259" key="1">
    <source>
        <dbReference type="PROSITE" id="PS50995"/>
    </source>
</evidence>
<gene>
    <name evidence="2" type="ORF">ACFQ5J_04985</name>
</gene>
<keyword evidence="3" id="KW-1185">Reference proteome</keyword>
<name>A0ABW4E6Z9_9LACO</name>
<comment type="caution">
    <text evidence="2">The sequence shown here is derived from an EMBL/GenBank/DDBJ whole genome shotgun (WGS) entry which is preliminary data.</text>
</comment>
<reference evidence="3" key="1">
    <citation type="journal article" date="2019" name="Int. J. Syst. Evol. Microbiol.">
        <title>The Global Catalogue of Microorganisms (GCM) 10K type strain sequencing project: providing services to taxonomists for standard genome sequencing and annotation.</title>
        <authorList>
            <consortium name="The Broad Institute Genomics Platform"/>
            <consortium name="The Broad Institute Genome Sequencing Center for Infectious Disease"/>
            <person name="Wu L."/>
            <person name="Ma J."/>
        </authorList>
    </citation>
    <scope>NUCLEOTIDE SEQUENCE [LARGE SCALE GENOMIC DNA]</scope>
    <source>
        <strain evidence="3">CCM 8903</strain>
    </source>
</reference>
<dbReference type="InterPro" id="IPR000835">
    <property type="entry name" value="HTH_MarR-typ"/>
</dbReference>
<feature type="domain" description="HTH marR-type" evidence="1">
    <location>
        <begin position="1"/>
        <end position="139"/>
    </location>
</feature>
<protein>
    <submittedName>
        <fullName evidence="2">MarR family winged helix-turn-helix transcriptional regulator</fullName>
    </submittedName>
</protein>